<dbReference type="Proteomes" id="UP000547458">
    <property type="component" value="Unassembled WGS sequence"/>
</dbReference>
<evidence type="ECO:0000313" key="1">
    <source>
        <dbReference type="EMBL" id="NJC22193.1"/>
    </source>
</evidence>
<proteinExistence type="predicted"/>
<name>A0A846RGD9_9MICC</name>
<keyword evidence="2" id="KW-1185">Reference proteome</keyword>
<gene>
    <name evidence="1" type="ORF">BJ994_001269</name>
</gene>
<organism evidence="1 2">
    <name type="scientific">Arthrobacter pigmenti</name>
    <dbReference type="NCBI Taxonomy" id="271432"/>
    <lineage>
        <taxon>Bacteria</taxon>
        <taxon>Bacillati</taxon>
        <taxon>Actinomycetota</taxon>
        <taxon>Actinomycetes</taxon>
        <taxon>Micrococcales</taxon>
        <taxon>Micrococcaceae</taxon>
        <taxon>Arthrobacter</taxon>
    </lineage>
</organism>
<dbReference type="AlphaFoldDB" id="A0A846RGD9"/>
<dbReference type="EMBL" id="JAATJL010000001">
    <property type="protein sequence ID" value="NJC22193.1"/>
    <property type="molecule type" value="Genomic_DNA"/>
</dbReference>
<accession>A0A846RGD9</accession>
<comment type="caution">
    <text evidence="1">The sequence shown here is derived from an EMBL/GenBank/DDBJ whole genome shotgun (WGS) entry which is preliminary data.</text>
</comment>
<evidence type="ECO:0000313" key="2">
    <source>
        <dbReference type="Proteomes" id="UP000547458"/>
    </source>
</evidence>
<reference evidence="1 2" key="1">
    <citation type="submission" date="2020-03" db="EMBL/GenBank/DDBJ databases">
        <title>Sequencing the genomes of 1000 actinobacteria strains.</title>
        <authorList>
            <person name="Klenk H.-P."/>
        </authorList>
    </citation>
    <scope>NUCLEOTIDE SEQUENCE [LARGE SCALE GENOMIC DNA]</scope>
    <source>
        <strain evidence="1 2">DSM 16403</strain>
    </source>
</reference>
<sequence>MGGTADLSASAGLEGVDYLWTNSEVNDILVIHHLGVGATALH</sequence>
<protein>
    <submittedName>
        <fullName evidence="1">Uncharacterized protein</fullName>
    </submittedName>
</protein>